<gene>
    <name evidence="2" type="ORF">PAMC26577_36095</name>
</gene>
<proteinExistence type="predicted"/>
<sequence length="59" mass="7155">MVERFFRSLKSEWIGEHEYESHEEAKSDIREFVEKYYNYQRLHSATNNLPPVLYEASSL</sequence>
<comment type="caution">
    <text evidence="2">The sequence shown here is derived from an EMBL/GenBank/DDBJ whole genome shotgun (WGS) entry which is preliminary data.</text>
</comment>
<dbReference type="EMBL" id="NBTZ01000152">
    <property type="protein sequence ID" value="OTP67600.1"/>
    <property type="molecule type" value="Genomic_DNA"/>
</dbReference>
<dbReference type="PANTHER" id="PTHR46889:SF7">
    <property type="entry name" value="TRANSPOSASE FOR INSERTION SEQUENCE ELEMENT IS904"/>
    <property type="match status" value="1"/>
</dbReference>
<evidence type="ECO:0000313" key="2">
    <source>
        <dbReference type="EMBL" id="OTP67600.1"/>
    </source>
</evidence>
<dbReference type="InterPro" id="IPR001584">
    <property type="entry name" value="Integrase_cat-core"/>
</dbReference>
<dbReference type="PANTHER" id="PTHR46889">
    <property type="entry name" value="TRANSPOSASE INSF FOR INSERTION SEQUENCE IS3B-RELATED"/>
    <property type="match status" value="1"/>
</dbReference>
<dbReference type="Proteomes" id="UP000195221">
    <property type="component" value="Unassembled WGS sequence"/>
</dbReference>
<name>A0A242M925_CABSO</name>
<evidence type="ECO:0000259" key="1">
    <source>
        <dbReference type="Pfam" id="PF13683"/>
    </source>
</evidence>
<dbReference type="SUPFAM" id="SSF53098">
    <property type="entry name" value="Ribonuclease H-like"/>
    <property type="match status" value="1"/>
</dbReference>
<feature type="domain" description="Integrase catalytic" evidence="1">
    <location>
        <begin position="2"/>
        <end position="51"/>
    </location>
</feature>
<dbReference type="InterPro" id="IPR012337">
    <property type="entry name" value="RNaseH-like_sf"/>
</dbReference>
<dbReference type="InterPro" id="IPR050900">
    <property type="entry name" value="Transposase_IS3/IS150/IS904"/>
</dbReference>
<organism evidence="2 3">
    <name type="scientific">Caballeronia sordidicola</name>
    <name type="common">Burkholderia sordidicola</name>
    <dbReference type="NCBI Taxonomy" id="196367"/>
    <lineage>
        <taxon>Bacteria</taxon>
        <taxon>Pseudomonadati</taxon>
        <taxon>Pseudomonadota</taxon>
        <taxon>Betaproteobacteria</taxon>
        <taxon>Burkholderiales</taxon>
        <taxon>Burkholderiaceae</taxon>
        <taxon>Caballeronia</taxon>
    </lineage>
</organism>
<evidence type="ECO:0000313" key="3">
    <source>
        <dbReference type="Proteomes" id="UP000195221"/>
    </source>
</evidence>
<reference evidence="2 3" key="1">
    <citation type="submission" date="2017-03" db="EMBL/GenBank/DDBJ databases">
        <title>Genome analysis of strain PAMC 26577.</title>
        <authorList>
            <person name="Oh H.-M."/>
            <person name="Yang J.-A."/>
        </authorList>
    </citation>
    <scope>NUCLEOTIDE SEQUENCE [LARGE SCALE GENOMIC DNA]</scope>
    <source>
        <strain evidence="2 3">PAMC 26577</strain>
    </source>
</reference>
<accession>A0A242M925</accession>
<dbReference type="AlphaFoldDB" id="A0A242M925"/>
<protein>
    <submittedName>
        <fullName evidence="2">Phage protein</fullName>
    </submittedName>
</protein>
<dbReference type="GO" id="GO:0015074">
    <property type="term" value="P:DNA integration"/>
    <property type="evidence" value="ECO:0007669"/>
    <property type="project" value="InterPro"/>
</dbReference>
<dbReference type="Pfam" id="PF13683">
    <property type="entry name" value="rve_3"/>
    <property type="match status" value="1"/>
</dbReference>